<name>A0ABP0X6Z9_9BRYO</name>
<proteinExistence type="predicted"/>
<reference evidence="1" key="1">
    <citation type="submission" date="2024-02" db="EMBL/GenBank/DDBJ databases">
        <authorList>
            <consortium name="ELIXIR-Norway"/>
            <consortium name="Elixir Norway"/>
        </authorList>
    </citation>
    <scope>NUCLEOTIDE SEQUENCE</scope>
</reference>
<accession>A0ABP0X6Z9</accession>
<dbReference type="EMBL" id="OZ020101">
    <property type="protein sequence ID" value="CAK9274155.1"/>
    <property type="molecule type" value="Genomic_DNA"/>
</dbReference>
<sequence length="175" mass="19352">MMIMRQTVSIRSVNQLQRKSSERGPGDSSCSTLQYEKEAETLKPAALGLMELWRNNQTSLLISILQQNNHTVEVYTYPGTKERAEEAASSNRLVIIELEHAHAILRKLEAEGPDGFLREEASAARELARAAAAAPLVQCECVRVHAGAGWPLNRPRAAGWANRPSQYLRGAFSLV</sequence>
<protein>
    <submittedName>
        <fullName evidence="1">Uncharacterized protein</fullName>
    </submittedName>
</protein>
<evidence type="ECO:0000313" key="2">
    <source>
        <dbReference type="Proteomes" id="UP001497444"/>
    </source>
</evidence>
<dbReference type="Proteomes" id="UP001497444">
    <property type="component" value="Chromosome 6"/>
</dbReference>
<organism evidence="1 2">
    <name type="scientific">Sphagnum jensenii</name>
    <dbReference type="NCBI Taxonomy" id="128206"/>
    <lineage>
        <taxon>Eukaryota</taxon>
        <taxon>Viridiplantae</taxon>
        <taxon>Streptophyta</taxon>
        <taxon>Embryophyta</taxon>
        <taxon>Bryophyta</taxon>
        <taxon>Sphagnophytina</taxon>
        <taxon>Sphagnopsida</taxon>
        <taxon>Sphagnales</taxon>
        <taxon>Sphagnaceae</taxon>
        <taxon>Sphagnum</taxon>
    </lineage>
</organism>
<evidence type="ECO:0000313" key="1">
    <source>
        <dbReference type="EMBL" id="CAK9274155.1"/>
    </source>
</evidence>
<gene>
    <name evidence="1" type="ORF">CSSPJE1EN1_LOCUS19633</name>
</gene>
<keyword evidence="2" id="KW-1185">Reference proteome</keyword>